<evidence type="ECO:0000256" key="1">
    <source>
        <dbReference type="ARBA" id="ARBA00001933"/>
    </source>
</evidence>
<dbReference type="FunFam" id="3.40.640.10:FF:000090">
    <property type="entry name" value="Pyridoxal phosphate-dependent aminotransferase"/>
    <property type="match status" value="1"/>
</dbReference>
<gene>
    <name evidence="7" type="ORF">SAMN04488063_1656</name>
</gene>
<keyword evidence="8" id="KW-1185">Reference proteome</keyword>
<evidence type="ECO:0000313" key="8">
    <source>
        <dbReference type="Proteomes" id="UP000198876"/>
    </source>
</evidence>
<dbReference type="Gene3D" id="3.90.1150.10">
    <property type="entry name" value="Aspartate Aminotransferase, domain 1"/>
    <property type="match status" value="1"/>
</dbReference>
<dbReference type="STRING" id="553467.SAMN04488063_1656"/>
<dbReference type="GO" id="GO:0030170">
    <property type="term" value="F:pyridoxal phosphate binding"/>
    <property type="evidence" value="ECO:0007669"/>
    <property type="project" value="TreeGrafter"/>
</dbReference>
<dbReference type="AlphaFoldDB" id="A0A1I2PUQ8"/>
<protein>
    <submittedName>
        <fullName evidence="7">Perosamine synthetase</fullName>
    </submittedName>
</protein>
<evidence type="ECO:0000256" key="5">
    <source>
        <dbReference type="ARBA" id="ARBA00037999"/>
    </source>
</evidence>
<evidence type="ECO:0000313" key="7">
    <source>
        <dbReference type="EMBL" id="SFG17346.1"/>
    </source>
</evidence>
<comment type="cofactor">
    <cofactor evidence="1">
        <name>pyridoxal 5'-phosphate</name>
        <dbReference type="ChEBI" id="CHEBI:597326"/>
    </cofactor>
</comment>
<dbReference type="InterPro" id="IPR015422">
    <property type="entry name" value="PyrdxlP-dep_Trfase_small"/>
</dbReference>
<evidence type="ECO:0000256" key="4">
    <source>
        <dbReference type="ARBA" id="ARBA00022898"/>
    </source>
</evidence>
<dbReference type="OrthoDB" id="10355at2157"/>
<dbReference type="PIRSF" id="PIRSF000390">
    <property type="entry name" value="PLP_StrS"/>
    <property type="match status" value="1"/>
</dbReference>
<dbReference type="GO" id="GO:0000271">
    <property type="term" value="P:polysaccharide biosynthetic process"/>
    <property type="evidence" value="ECO:0007669"/>
    <property type="project" value="TreeGrafter"/>
</dbReference>
<dbReference type="SUPFAM" id="SSF53383">
    <property type="entry name" value="PLP-dependent transferases"/>
    <property type="match status" value="1"/>
</dbReference>
<evidence type="ECO:0000256" key="3">
    <source>
        <dbReference type="ARBA" id="ARBA00022679"/>
    </source>
</evidence>
<dbReference type="InterPro" id="IPR000653">
    <property type="entry name" value="DegT/StrS_aminotransferase"/>
</dbReference>
<name>A0A1I2PUQ8_9EURY</name>
<keyword evidence="2" id="KW-0032">Aminotransferase</keyword>
<proteinExistence type="inferred from homology"/>
<accession>A0A1I2PUQ8</accession>
<comment type="similarity">
    <text evidence="5 6">Belongs to the DegT/DnrJ/EryC1 family.</text>
</comment>
<dbReference type="Proteomes" id="UP000198876">
    <property type="component" value="Unassembled WGS sequence"/>
</dbReference>
<dbReference type="PANTHER" id="PTHR30244">
    <property type="entry name" value="TRANSAMINASE"/>
    <property type="match status" value="1"/>
</dbReference>
<reference evidence="8" key="1">
    <citation type="submission" date="2016-10" db="EMBL/GenBank/DDBJ databases">
        <authorList>
            <person name="Varghese N."/>
            <person name="Submissions S."/>
        </authorList>
    </citation>
    <scope>NUCLEOTIDE SEQUENCE [LARGE SCALE GENOMIC DNA]</scope>
    <source>
        <strain evidence="8">CGMCC 1.7739</strain>
    </source>
</reference>
<evidence type="ECO:0000256" key="6">
    <source>
        <dbReference type="RuleBase" id="RU004508"/>
    </source>
</evidence>
<keyword evidence="4 6" id="KW-0663">Pyridoxal phosphate</keyword>
<sequence length="364" mass="40206">MIPVAEPWITDHELDYVTDCVERAWISPKGNYVEEFEDKFASFVGTEYAFATSSGTSALHLSLVAADIGPGDEVIVPDLTWIACGNVVEFCGADPVFVDVTAETFTLDPQAVKDAITDSTAAIMPVHLYGHPSNMEPLLDIADEHDLFVVEDAAEAHGAEYRGSPVGSIGDVGCFSFYGNKILTTGQGGMITTDDDELADLITLYRRDGMSRDRKYYHEVVGYNYRLTNMQAAVGVAQVERADEILEEKRRVAETYREKLADAPVRFQSEPDWSTPTYWMNAPVFESAEVRNAVVDALEDADVETRPLFYPLHDQPPYRGRNRTSPTTSVDLYARGMNLPSGPLLKTDEIEVVCRAVLNGINNA</sequence>
<dbReference type="Pfam" id="PF01041">
    <property type="entry name" value="DegT_DnrJ_EryC1"/>
    <property type="match status" value="1"/>
</dbReference>
<evidence type="ECO:0000256" key="2">
    <source>
        <dbReference type="ARBA" id="ARBA00022576"/>
    </source>
</evidence>
<dbReference type="InterPro" id="IPR015424">
    <property type="entry name" value="PyrdxlP-dep_Trfase"/>
</dbReference>
<organism evidence="7 8">
    <name type="scientific">Halopelagius inordinatus</name>
    <dbReference type="NCBI Taxonomy" id="553467"/>
    <lineage>
        <taxon>Archaea</taxon>
        <taxon>Methanobacteriati</taxon>
        <taxon>Methanobacteriota</taxon>
        <taxon>Stenosarchaea group</taxon>
        <taxon>Halobacteria</taxon>
        <taxon>Halobacteriales</taxon>
        <taxon>Haloferacaceae</taxon>
    </lineage>
</organism>
<dbReference type="Gene3D" id="3.40.640.10">
    <property type="entry name" value="Type I PLP-dependent aspartate aminotransferase-like (Major domain)"/>
    <property type="match status" value="1"/>
</dbReference>
<dbReference type="PANTHER" id="PTHR30244:SF34">
    <property type="entry name" value="DTDP-4-AMINO-4,6-DIDEOXYGALACTOSE TRANSAMINASE"/>
    <property type="match status" value="1"/>
</dbReference>
<dbReference type="RefSeq" id="WP_092890931.1">
    <property type="nucleotide sequence ID" value="NZ_FOOQ01000001.1"/>
</dbReference>
<dbReference type="EMBL" id="FOOQ01000001">
    <property type="protein sequence ID" value="SFG17346.1"/>
    <property type="molecule type" value="Genomic_DNA"/>
</dbReference>
<dbReference type="GO" id="GO:0008483">
    <property type="term" value="F:transaminase activity"/>
    <property type="evidence" value="ECO:0007669"/>
    <property type="project" value="UniProtKB-KW"/>
</dbReference>
<keyword evidence="3" id="KW-0808">Transferase</keyword>
<dbReference type="InterPro" id="IPR015421">
    <property type="entry name" value="PyrdxlP-dep_Trfase_major"/>
</dbReference>
<dbReference type="CDD" id="cd00616">
    <property type="entry name" value="AHBA_syn"/>
    <property type="match status" value="1"/>
</dbReference>